<feature type="transmembrane region" description="Helical" evidence="1">
    <location>
        <begin position="6"/>
        <end position="25"/>
    </location>
</feature>
<comment type="caution">
    <text evidence="2">The sequence shown here is derived from an EMBL/GenBank/DDBJ whole genome shotgun (WGS) entry which is preliminary data.</text>
</comment>
<dbReference type="Pfam" id="PF20228">
    <property type="entry name" value="DUF6587"/>
    <property type="match status" value="1"/>
</dbReference>
<gene>
    <name evidence="2" type="ORF">K6753_04675</name>
</gene>
<proteinExistence type="predicted"/>
<accession>A0ABS7T4P0</accession>
<sequence length="85" mass="8918">MDDAGLLMQQAVVAVAVVAACVYVVRRQFPQALRRGRLRLVLVLLRPHRAAWLQRLGRRLAPAPATGPVGVACGQSGSCGGCSPG</sequence>
<reference evidence="2 3" key="1">
    <citation type="submission" date="2021-09" db="EMBL/GenBank/DDBJ databases">
        <title>Lysobacter sp. 13A isolated from the river sediment.</title>
        <authorList>
            <person name="Liu H."/>
            <person name="Li S."/>
            <person name="Mao S."/>
        </authorList>
    </citation>
    <scope>NUCLEOTIDE SEQUENCE [LARGE SCALE GENOMIC DNA]</scope>
    <source>
        <strain evidence="2 3">13A</strain>
    </source>
</reference>
<protein>
    <submittedName>
        <fullName evidence="2">Uncharacterized protein</fullName>
    </submittedName>
</protein>
<dbReference type="EMBL" id="JAINZW010000002">
    <property type="protein sequence ID" value="MBZ4038819.1"/>
    <property type="molecule type" value="Genomic_DNA"/>
</dbReference>
<name>A0ABS7T4P0_9GAMM</name>
<evidence type="ECO:0000313" key="3">
    <source>
        <dbReference type="Proteomes" id="UP001430954"/>
    </source>
</evidence>
<evidence type="ECO:0000256" key="1">
    <source>
        <dbReference type="SAM" id="Phobius"/>
    </source>
</evidence>
<dbReference type="Proteomes" id="UP001430954">
    <property type="component" value="Unassembled WGS sequence"/>
</dbReference>
<organism evidence="2 3">
    <name type="scientific">Novilysobacter selenitireducens</name>
    <dbReference type="NCBI Taxonomy" id="2872639"/>
    <lineage>
        <taxon>Bacteria</taxon>
        <taxon>Pseudomonadati</taxon>
        <taxon>Pseudomonadota</taxon>
        <taxon>Gammaproteobacteria</taxon>
        <taxon>Lysobacterales</taxon>
        <taxon>Lysobacteraceae</taxon>
        <taxon>Novilysobacter</taxon>
    </lineage>
</organism>
<keyword evidence="1" id="KW-1133">Transmembrane helix</keyword>
<keyword evidence="1" id="KW-0812">Transmembrane</keyword>
<evidence type="ECO:0000313" key="2">
    <source>
        <dbReference type="EMBL" id="MBZ4038819.1"/>
    </source>
</evidence>
<keyword evidence="1" id="KW-0472">Membrane</keyword>
<dbReference type="InterPro" id="IPR046494">
    <property type="entry name" value="DUF6587"/>
</dbReference>
<dbReference type="RefSeq" id="WP_223675022.1">
    <property type="nucleotide sequence ID" value="NZ_JAINZW010000002.1"/>
</dbReference>
<keyword evidence="3" id="KW-1185">Reference proteome</keyword>